<feature type="domain" description="Carrier" evidence="5">
    <location>
        <begin position="1021"/>
        <end position="1095"/>
    </location>
</feature>
<dbReference type="Gene3D" id="3.30.559.10">
    <property type="entry name" value="Chloramphenicol acetyltransferase-like domain"/>
    <property type="match status" value="2"/>
</dbReference>
<organism evidence="6 7">
    <name type="scientific">Streptosporangium vulgare</name>
    <dbReference type="NCBI Taxonomy" id="46190"/>
    <lineage>
        <taxon>Bacteria</taxon>
        <taxon>Bacillati</taxon>
        <taxon>Actinomycetota</taxon>
        <taxon>Actinomycetes</taxon>
        <taxon>Streptosporangiales</taxon>
        <taxon>Streptosporangiaceae</taxon>
        <taxon>Streptosporangium</taxon>
    </lineage>
</organism>
<dbReference type="EMBL" id="JBHMBS010000016">
    <property type="protein sequence ID" value="MFB9679510.1"/>
    <property type="molecule type" value="Genomic_DNA"/>
</dbReference>
<keyword evidence="2" id="KW-0596">Phosphopantetheine</keyword>
<dbReference type="InterPro" id="IPR036736">
    <property type="entry name" value="ACP-like_sf"/>
</dbReference>
<proteinExistence type="predicted"/>
<dbReference type="Gene3D" id="3.40.50.980">
    <property type="match status" value="4"/>
</dbReference>
<feature type="region of interest" description="Disordered" evidence="4">
    <location>
        <begin position="16"/>
        <end position="55"/>
    </location>
</feature>
<dbReference type="Gene3D" id="3.30.559.30">
    <property type="entry name" value="Nonribosomal peptide synthetase, condensation domain"/>
    <property type="match status" value="2"/>
</dbReference>
<dbReference type="Proteomes" id="UP001589610">
    <property type="component" value="Unassembled WGS sequence"/>
</dbReference>
<dbReference type="CDD" id="cd19531">
    <property type="entry name" value="LCL_NRPS-like"/>
    <property type="match status" value="1"/>
</dbReference>
<dbReference type="Pfam" id="PF00550">
    <property type="entry name" value="PP-binding"/>
    <property type="match status" value="2"/>
</dbReference>
<comment type="cofactor">
    <cofactor evidence="1">
        <name>pantetheine 4'-phosphate</name>
        <dbReference type="ChEBI" id="CHEBI:47942"/>
    </cofactor>
</comment>
<dbReference type="InterPro" id="IPR020802">
    <property type="entry name" value="TesA-like"/>
</dbReference>
<dbReference type="InterPro" id="IPR001242">
    <property type="entry name" value="Condensation_dom"/>
</dbReference>
<dbReference type="SMART" id="SM00824">
    <property type="entry name" value="PKS_TE"/>
    <property type="match status" value="1"/>
</dbReference>
<dbReference type="InterPro" id="IPR029058">
    <property type="entry name" value="AB_hydrolase_fold"/>
</dbReference>
<dbReference type="SUPFAM" id="SSF47336">
    <property type="entry name" value="ACP-like"/>
    <property type="match status" value="2"/>
</dbReference>
<reference evidence="6 7" key="1">
    <citation type="submission" date="2024-09" db="EMBL/GenBank/DDBJ databases">
        <authorList>
            <person name="Sun Q."/>
            <person name="Mori K."/>
        </authorList>
    </citation>
    <scope>NUCLEOTIDE SEQUENCE [LARGE SCALE GENOMIC DNA]</scope>
    <source>
        <strain evidence="6 7">JCM 3028</strain>
    </source>
</reference>
<evidence type="ECO:0000256" key="3">
    <source>
        <dbReference type="ARBA" id="ARBA00022553"/>
    </source>
</evidence>
<dbReference type="InterPro" id="IPR020806">
    <property type="entry name" value="PKS_PP-bd"/>
</dbReference>
<sequence length="2466" mass="266302">MTEDIQVLRDRILRSRLEGTGTSAAHPTPTAPTAHTAPAAPTAPTADRREPVPLSPSQRRLWFLDSINPDSGEYHIPMVLRLRGAVDAQALRRAWARVLDRHEVLRTRYRMEGSEPVQEVTDNPESAMVHSDLRDEVAEVRESRARELVKRLAHSPMSLAEGLVARAGLVTVTEDDHYLVVSVHHIAFDAWSEPILWRDLSLAYRAERGDDRAGLPPLPMQYADYSERQRTRLLDGTLAESLAFWTRRLAGVTPLELPADHPRQAVRSSAGASLPITVPPAVAEAVRAAAAEHDTTPFVVLLTAFQMLLSRYTGRRDIAVGVPVAGRDEGATQELIGCFVNTIVIRTGWSDDPAFSDLVRRNRSRVLDAVEHSQVPFDVLVNELAPDRDLSTPPLAQVMFSYGDGDPDGIALPGVEAVRVPALSENSKLDLTLQIDSEADGTMSGALEYSTALFEPDTVRRLADNFFRLLESATSRPRTPLSDLEYITERELGELLAAADGGTADRPRGALHELIAEQARIAPDAPAVLAGGTSLSFGELDAEANRLARHLRNRGVEPGSVVGVHLPRAARLVVAFLAVLKAGAAYVPLDPGDSATRRGHVLSDAGAQVVVTDEPGASALGRGLDGHTVVLVDRDAEVVGAQAAEGLDVPVAPDALAYVIYTSGTTGLPKGVMVTHRGLMNYLWWTVDTYLRAPGGTALFSSAAFDLVVPNLYTSLLRGRPVHLILDAEPTELGARLLACGPLSFVKMAPGHLELLAGQLDPHQRRSLAGLVIAAGDRFTGTLANGWLADAGPGSVAAEYGPTEITVGNSGWRLDGPAETELVSIGSAMPNTTMYVLDDTMRPVPFGVVGEVYIGGTGVTRGYLNRPGLTAEKYLPDPFSGEPGARLYRTGDLVAVRPDGDVEFVGRVDKQVKIRGYRVEPAEVENTMAAHPAVRTALVVARRTESGGHELVGYVVPSAETAAPDQAALRSFVGERLPEYMVPSAIVILGSLPLTDVGKIDTDALPAPDRASRGVATDLVAPRSDAETEIAAVWSTVLGTSDFGVRDNFFTLGGDSVRAVALVGALRGKGYHVTVRDVFEHRTVEAFARILGPRSAHGVDEPLVRPFAMLDPADRARIPAGVTDAYPLSRIQLGMILEMESSGDEGNYHNVTCYLVRDGRPYRHDLLQAAIDATVARHEALRTTMDLTTYSEPLQLVHSEAHLPVGLADVRHLPPEAQRDEVRAYMAAERDRRFDLGTAPLFRYFTHMCEDQWWVTFTEFHPILEGWSFHVLLSEVFGRYHALCDGTEYAPTPLPRIRYADFVALERKDMRDPAHAAYWRDVVANHAKLEVPSAWGGGSGPVKQLVTRYDDLLDDLGELARTADASLKNVMLAAHLSVMSMITADEAFSTGLVCDTRPEAEGADRVPGLYVNTVPFPFRRGARTWRQLVQRVRDTEIEMWPHRRYPLGEIQEGSRHARMIDVAFAYLDFHVLDWDLIDDDAVVDDSPNEFRLMAVAQTGRLTLYSRPGDAGPHAQALLGELYRAVLEAMAADPDGDAHQLLTPGAYRSIAHGPESAPARQGLGERAPAPAARDEEISVHGLVERQAGRTPDAIAVVCGKDELTYGELNARANRLARRLAALGIGAEAVVAVHLERSVDLAVAYLAVLKSGGVVLPVDPEYPRDWRRTLLDQAGPSALVTEEAWLPDLAGVPVPAVCLDTDPGLLTQGPDENVPGRWNGGDQLAYVIYTSGSTGRPKGVENTHGGLVNTLEWGQRRIPLGPDDAVLQMVPISFDVSLWEIFRPLTVGSRLVLAEPGGHRDTHYLADLVASRRITVIHPVPSMLAIFLDTPEVASRCGSLRHIVPAGEALTYELQQRVLRELPWIRLHNHYGPAETAIIATAWECRADDGRTTVPIGLPIGRSRALVCDGDLNPVPTGAAGELCLAGDLMGRGYRAAPDLTADRFVPAPTGLPGERMYRTGDLARMAPDGVIEFLGRIDRQVKLHGVRIEPGQIESVLVEHAAIRDAVVVVDGTGGGKRLLAYVVPDAVTAAPVRRQLLGEPSGAGPGPRGTAEEGAWTHAEALVADVRRWCQERLPTALVPSAVVPMAEFPLSHNGKLDQAALPAPSAAPAGPRTAPRGRTELDLLHIWERILRSRGIGIEDDFFAAGGNSLLGVRLISTIRKELGIDLPMASLLDASTVAAQAASLVARRPRRPRTLLPLRLGTGRPTFCVAPVGGTAFCYLDLARSLPGDGPVHGLQSVGVEPGEHPHTSVADIAAAHLAVVRQAQPEGPLRLIGWSFGGLVAYEMARQCAADGEEVELLAMIDPALPPSLLPDPPDAVGHGEEEAAVIAAYLTFLDRLHEVDIALDVEKLAAMPSAERRRELVARMRDAQLISADATAGEELRLFEVFSANWRALRDYRPLPHAGRTLIFSAGDAAEDERAEAARRQWLRLCTGRTKAVPLAGDHYAAVKAPNIATVARSLATS</sequence>
<dbReference type="PANTHER" id="PTHR45527:SF1">
    <property type="entry name" value="FATTY ACID SYNTHASE"/>
    <property type="match status" value="1"/>
</dbReference>
<dbReference type="PROSITE" id="PS00012">
    <property type="entry name" value="PHOSPHOPANTETHEINE"/>
    <property type="match status" value="2"/>
</dbReference>
<dbReference type="InterPro" id="IPR006162">
    <property type="entry name" value="Ppantetheine_attach_site"/>
</dbReference>
<dbReference type="InterPro" id="IPR025110">
    <property type="entry name" value="AMP-bd_C"/>
</dbReference>
<dbReference type="Pfam" id="PF00668">
    <property type="entry name" value="Condensation"/>
    <property type="match status" value="2"/>
</dbReference>
<feature type="domain" description="Carrier" evidence="5">
    <location>
        <begin position="2115"/>
        <end position="2190"/>
    </location>
</feature>
<dbReference type="InterPro" id="IPR020845">
    <property type="entry name" value="AMP-binding_CS"/>
</dbReference>
<feature type="compositionally biased region" description="Low complexity" evidence="4">
    <location>
        <begin position="24"/>
        <end position="45"/>
    </location>
</feature>
<evidence type="ECO:0000313" key="7">
    <source>
        <dbReference type="Proteomes" id="UP001589610"/>
    </source>
</evidence>
<accession>A0ABV5TN58</accession>
<dbReference type="PANTHER" id="PTHR45527">
    <property type="entry name" value="NONRIBOSOMAL PEPTIDE SYNTHETASE"/>
    <property type="match status" value="1"/>
</dbReference>
<dbReference type="InterPro" id="IPR023213">
    <property type="entry name" value="CAT-like_dom_sf"/>
</dbReference>
<evidence type="ECO:0000256" key="1">
    <source>
        <dbReference type="ARBA" id="ARBA00001957"/>
    </source>
</evidence>
<dbReference type="SMART" id="SM00823">
    <property type="entry name" value="PKS_PP"/>
    <property type="match status" value="2"/>
</dbReference>
<evidence type="ECO:0000259" key="5">
    <source>
        <dbReference type="PROSITE" id="PS50075"/>
    </source>
</evidence>
<dbReference type="InterPro" id="IPR000873">
    <property type="entry name" value="AMP-dep_synth/lig_dom"/>
</dbReference>
<dbReference type="SUPFAM" id="SSF53474">
    <property type="entry name" value="alpha/beta-Hydrolases"/>
    <property type="match status" value="1"/>
</dbReference>
<keyword evidence="7" id="KW-1185">Reference proteome</keyword>
<dbReference type="PROSITE" id="PS50075">
    <property type="entry name" value="CARRIER"/>
    <property type="match status" value="2"/>
</dbReference>
<dbReference type="NCBIfam" id="TIGR01733">
    <property type="entry name" value="AA-adenyl-dom"/>
    <property type="match status" value="2"/>
</dbReference>
<dbReference type="Gene3D" id="3.30.300.30">
    <property type="match status" value="2"/>
</dbReference>
<dbReference type="SUPFAM" id="SSF56801">
    <property type="entry name" value="Acetyl-CoA synthetase-like"/>
    <property type="match status" value="2"/>
</dbReference>
<dbReference type="InterPro" id="IPR001031">
    <property type="entry name" value="Thioesterase"/>
</dbReference>
<gene>
    <name evidence="6" type="ORF">ACFFRH_28850</name>
</gene>
<dbReference type="PROSITE" id="PS00455">
    <property type="entry name" value="AMP_BINDING"/>
    <property type="match status" value="2"/>
</dbReference>
<keyword evidence="3" id="KW-0597">Phosphoprotein</keyword>
<dbReference type="Gene3D" id="1.10.1200.10">
    <property type="entry name" value="ACP-like"/>
    <property type="match status" value="2"/>
</dbReference>
<protein>
    <submittedName>
        <fullName evidence="6">Amino acid adenylation domain-containing protein</fullName>
    </submittedName>
</protein>
<dbReference type="Pfam" id="PF00501">
    <property type="entry name" value="AMP-binding"/>
    <property type="match status" value="2"/>
</dbReference>
<dbReference type="Pfam" id="PF00975">
    <property type="entry name" value="Thioesterase"/>
    <property type="match status" value="1"/>
</dbReference>
<dbReference type="CDD" id="cd05930">
    <property type="entry name" value="A_NRPS"/>
    <property type="match status" value="1"/>
</dbReference>
<dbReference type="Gene3D" id="3.40.50.1820">
    <property type="entry name" value="alpha/beta hydrolase"/>
    <property type="match status" value="1"/>
</dbReference>
<dbReference type="RefSeq" id="WP_386160929.1">
    <property type="nucleotide sequence ID" value="NZ_JBHMBS010000016.1"/>
</dbReference>
<evidence type="ECO:0000313" key="6">
    <source>
        <dbReference type="EMBL" id="MFB9679510.1"/>
    </source>
</evidence>
<name>A0ABV5TN58_9ACTN</name>
<dbReference type="SUPFAM" id="SSF52777">
    <property type="entry name" value="CoA-dependent acyltransferases"/>
    <property type="match status" value="4"/>
</dbReference>
<dbReference type="InterPro" id="IPR045851">
    <property type="entry name" value="AMP-bd_C_sf"/>
</dbReference>
<dbReference type="InterPro" id="IPR009081">
    <property type="entry name" value="PP-bd_ACP"/>
</dbReference>
<dbReference type="Gene3D" id="2.30.38.10">
    <property type="entry name" value="Luciferase, Domain 3"/>
    <property type="match status" value="2"/>
</dbReference>
<dbReference type="InterPro" id="IPR010071">
    <property type="entry name" value="AA_adenyl_dom"/>
</dbReference>
<evidence type="ECO:0000256" key="2">
    <source>
        <dbReference type="ARBA" id="ARBA00022450"/>
    </source>
</evidence>
<dbReference type="Pfam" id="PF13193">
    <property type="entry name" value="AMP-binding_C"/>
    <property type="match status" value="1"/>
</dbReference>
<evidence type="ECO:0000256" key="4">
    <source>
        <dbReference type="SAM" id="MobiDB-lite"/>
    </source>
</evidence>
<comment type="caution">
    <text evidence="6">The sequence shown here is derived from an EMBL/GenBank/DDBJ whole genome shotgun (WGS) entry which is preliminary data.</text>
</comment>